<protein>
    <submittedName>
        <fullName evidence="2">Uncharacterized protein</fullName>
    </submittedName>
</protein>
<evidence type="ECO:0000313" key="2">
    <source>
        <dbReference type="EMBL" id="CAE0821012.1"/>
    </source>
</evidence>
<accession>A0A7S4LCV3</accession>
<proteinExistence type="predicted"/>
<sequence length="104" mass="11060">MRGLSQAQFWWGRPQRAHLAQGLCVWRPSTSNVVCEPRAPFGFDDGHGPTRKIRGLVTQEGALPPFAAPPSFQTLSPASANASFGGAAPPATSPGRCETYVDPL</sequence>
<dbReference type="EMBL" id="HBJA01092654">
    <property type="protein sequence ID" value="CAE0821012.1"/>
    <property type="molecule type" value="Transcribed_RNA"/>
</dbReference>
<feature type="region of interest" description="Disordered" evidence="1">
    <location>
        <begin position="77"/>
        <end position="104"/>
    </location>
</feature>
<reference evidence="2" key="1">
    <citation type="submission" date="2021-01" db="EMBL/GenBank/DDBJ databases">
        <authorList>
            <person name="Corre E."/>
            <person name="Pelletier E."/>
            <person name="Niang G."/>
            <person name="Scheremetjew M."/>
            <person name="Finn R."/>
            <person name="Kale V."/>
            <person name="Holt S."/>
            <person name="Cochrane G."/>
            <person name="Meng A."/>
            <person name="Brown T."/>
            <person name="Cohen L."/>
        </authorList>
    </citation>
    <scope>NUCLEOTIDE SEQUENCE</scope>
    <source>
        <strain evidence="2">CCMP1594</strain>
    </source>
</reference>
<name>A0A7S4LCV3_9EUGL</name>
<dbReference type="AlphaFoldDB" id="A0A7S4LCV3"/>
<organism evidence="2">
    <name type="scientific">Eutreptiella gymnastica</name>
    <dbReference type="NCBI Taxonomy" id="73025"/>
    <lineage>
        <taxon>Eukaryota</taxon>
        <taxon>Discoba</taxon>
        <taxon>Euglenozoa</taxon>
        <taxon>Euglenida</taxon>
        <taxon>Spirocuta</taxon>
        <taxon>Euglenophyceae</taxon>
        <taxon>Eutreptiales</taxon>
        <taxon>Eutreptiaceae</taxon>
        <taxon>Eutreptiella</taxon>
    </lineage>
</organism>
<evidence type="ECO:0000256" key="1">
    <source>
        <dbReference type="SAM" id="MobiDB-lite"/>
    </source>
</evidence>
<gene>
    <name evidence="2" type="ORF">EGYM00163_LOCUS32184</name>
</gene>